<evidence type="ECO:0000256" key="5">
    <source>
        <dbReference type="ARBA" id="ARBA00022989"/>
    </source>
</evidence>
<protein>
    <submittedName>
        <fullName evidence="16">TWiK family of potassium channels protein 7</fullName>
    </submittedName>
</protein>
<dbReference type="InterPro" id="IPR013099">
    <property type="entry name" value="K_chnl_dom"/>
</dbReference>
<comment type="similarity">
    <text evidence="2">Belongs to the SKP1 family.</text>
</comment>
<reference evidence="15" key="1">
    <citation type="submission" date="2012-04" db="EMBL/GenBank/DDBJ databases">
        <title>The Genome Sequence of Loa loa.</title>
        <authorList>
            <consortium name="The Broad Institute Genome Sequencing Platform"/>
            <consortium name="Broad Institute Genome Sequencing Center for Infectious Disease"/>
            <person name="Nutman T.B."/>
            <person name="Fink D.L."/>
            <person name="Russ C."/>
            <person name="Young S."/>
            <person name="Zeng Q."/>
            <person name="Gargeya S."/>
            <person name="Alvarado L."/>
            <person name="Berlin A."/>
            <person name="Chapman S.B."/>
            <person name="Chen Z."/>
            <person name="Freedman E."/>
            <person name="Gellesch M."/>
            <person name="Goldberg J."/>
            <person name="Griggs A."/>
            <person name="Gujja S."/>
            <person name="Heilman E.R."/>
            <person name="Heiman D."/>
            <person name="Howarth C."/>
            <person name="Mehta T."/>
            <person name="Neiman D."/>
            <person name="Pearson M."/>
            <person name="Roberts A."/>
            <person name="Saif S."/>
            <person name="Shea T."/>
            <person name="Shenoy N."/>
            <person name="Sisk P."/>
            <person name="Stolte C."/>
            <person name="Sykes S."/>
            <person name="White J."/>
            <person name="Yandava C."/>
            <person name="Haas B."/>
            <person name="Henn M.R."/>
            <person name="Nusbaum C."/>
            <person name="Birren B."/>
        </authorList>
    </citation>
    <scope>NUCLEOTIDE SEQUENCE [LARGE SCALE GENOMIC DNA]</scope>
</reference>
<dbReference type="Pfam" id="PF07885">
    <property type="entry name" value="Ion_trans_2"/>
    <property type="match status" value="2"/>
</dbReference>
<evidence type="ECO:0000313" key="16">
    <source>
        <dbReference type="WBParaSite" id="EN70_9907"/>
    </source>
</evidence>
<dbReference type="AlphaFoldDB" id="A0A1I7W5N8"/>
<evidence type="ECO:0000256" key="8">
    <source>
        <dbReference type="ARBA" id="ARBA00023303"/>
    </source>
</evidence>
<feature type="transmembrane region" description="Helical" evidence="12">
    <location>
        <begin position="149"/>
        <end position="169"/>
    </location>
</feature>
<dbReference type="SUPFAM" id="SSF81324">
    <property type="entry name" value="Voltage-gated potassium channels"/>
    <property type="match status" value="2"/>
</dbReference>
<dbReference type="WBParaSite" id="EN70_9907">
    <property type="protein sequence ID" value="EN70_9907"/>
    <property type="gene ID" value="EN70_9907"/>
</dbReference>
<dbReference type="PRINTS" id="PR01333">
    <property type="entry name" value="2POREKCHANEL"/>
</dbReference>
<keyword evidence="3 9" id="KW-0813">Transport</keyword>
<dbReference type="InterPro" id="IPR036296">
    <property type="entry name" value="SKP1-like_dim_sf"/>
</dbReference>
<dbReference type="PANTHER" id="PTHR11003">
    <property type="entry name" value="POTASSIUM CHANNEL, SUBFAMILY K"/>
    <property type="match status" value="1"/>
</dbReference>
<dbReference type="eggNOG" id="KOG1418">
    <property type="taxonomic scope" value="Eukaryota"/>
</dbReference>
<evidence type="ECO:0000256" key="9">
    <source>
        <dbReference type="RuleBase" id="RU003857"/>
    </source>
</evidence>
<sequence length="1166" mass="134746">MAMFVRTESRRQACLPSSLLMDVNDETLISRYDNAWRLSRFSHSSSDISRHSQSGNFDDTGNNFVETNDQVFHLMELDKLHAVKKFPQCERKRLEKIRERNREDFGEELITMGVFNRTGDEKIHQQKQKPKDFLGQAKFYYDKYKLRHVAPFFLLVIYSLLGATLFCWVEQAHEQELIRKEKIILDGLRNHTFQQLRRVFRNKNSNAYANLVNSKKILLWYESQLTKLKMPEGLEWDMWGALFYVGTIFTTIGYGNIAPRTSGGKALSIVYAIFGIPLVLAILSQFGKTLTTFVSNIWMRYRECIKGYTREQRIAIAIQRQKLRAKRLKYIRGMLDVEEGNVESNHRLLNNPPSETIEAVDEEVESRTIPVWLALFICIGWICICAGLFCLWETRWSYFTSLYFFFISLSTIGLGDVVPDHPHMLILMFWLVIIGLSIVSMLLGVIQIKFEEWLYHLMIRMQKEYQRALACGDPVKRNEILQRLLANEPWYLRNVAPHLLSEKQTAELDKQAETYERSVRTLNNKNIQTEDEFFKKSSLFESTVKFQDMGTTISPATEVYLQKKEVNPQRMKNTGDVGMKDSIMSSALTSNVLTSLPNADGDANSVSEVTSLPMDLTNSEGVDRSIQARVSLVDEEQQIELCVLNGCAVQTDIAQFQARSRPKLMDRSMETSLDDVSVNIKMTQKGDIDNENSNQLIKGTEHNRTAVQFDVSTETETFFPEMVEQGAVTEEGASQVFHRSMETDAWMPQIQAPECSRAVQTAFDDDDEDRRTSELSARRKNMMRKIGFRHSILVENSTQCSFDTKDMCDTYVQTMLDMNNFNPDNLVEKEFNASKTPFCGRMNDLSESVPKWVRSRKQDLIIQTDDSYLKIARRLDQIRTNRTESLHICMARPLKKVEHESNSSKYRIENPDKRHAHYREPSSKRKKEPTSQVNEEEMLSPTSVPEMREATMSQDDRSMILDVSTAKHDFRLYKSRSISPEIQYQKRSQKSFLIRKQSLPLTVQPGKVSDFIWYHEKGIHNPGTPEGLKASQTTIIDMREKNAINLLIDQVDESQPAFDLPVELPAKTIKKVLEWCTHQAHLTADAEKSDEEKTWRQNFLTLPDNKELFELVQAANYLDVSDLLSCGCKTIANHIKGKTVEELRVFFNIENDFTPEEEARVRQLFH</sequence>
<reference evidence="16" key="2">
    <citation type="submission" date="2016-11" db="UniProtKB">
        <authorList>
            <consortium name="WormBaseParasite"/>
        </authorList>
    </citation>
    <scope>IDENTIFICATION</scope>
</reference>
<feature type="transmembrane region" description="Helical" evidence="12">
    <location>
        <begin position="238"/>
        <end position="257"/>
    </location>
</feature>
<dbReference type="PANTHER" id="PTHR11003:SF86">
    <property type="entry name" value="POTASSIUM CHANNEL DOMAIN-CONTAINING PROTEIN"/>
    <property type="match status" value="1"/>
</dbReference>
<dbReference type="GO" id="GO:0015271">
    <property type="term" value="F:outward rectifier potassium channel activity"/>
    <property type="evidence" value="ECO:0007669"/>
    <property type="project" value="TreeGrafter"/>
</dbReference>
<evidence type="ECO:0000256" key="1">
    <source>
        <dbReference type="ARBA" id="ARBA00004141"/>
    </source>
</evidence>
<feature type="coiled-coil region" evidence="10">
    <location>
        <begin position="505"/>
        <end position="532"/>
    </location>
</feature>
<feature type="transmembrane region" description="Helical" evidence="12">
    <location>
        <begin position="398"/>
        <end position="418"/>
    </location>
</feature>
<evidence type="ECO:0000256" key="10">
    <source>
        <dbReference type="SAM" id="Coils"/>
    </source>
</evidence>
<dbReference type="GO" id="GO:0005886">
    <property type="term" value="C:plasma membrane"/>
    <property type="evidence" value="ECO:0007669"/>
    <property type="project" value="TreeGrafter"/>
</dbReference>
<feature type="region of interest" description="Disordered" evidence="11">
    <location>
        <begin position="899"/>
        <end position="957"/>
    </location>
</feature>
<feature type="transmembrane region" description="Helical" evidence="12">
    <location>
        <begin position="269"/>
        <end position="287"/>
    </location>
</feature>
<feature type="domain" description="SKP1 component dimerisation" evidence="13">
    <location>
        <begin position="1122"/>
        <end position="1163"/>
    </location>
</feature>
<evidence type="ECO:0000256" key="2">
    <source>
        <dbReference type="ARBA" id="ARBA00009993"/>
    </source>
</evidence>
<dbReference type="InterPro" id="IPR003280">
    <property type="entry name" value="2pore_dom_K_chnl"/>
</dbReference>
<feature type="compositionally biased region" description="Basic and acidic residues" evidence="11">
    <location>
        <begin position="899"/>
        <end position="923"/>
    </location>
</feature>
<proteinExistence type="inferred from homology"/>
<dbReference type="InterPro" id="IPR001232">
    <property type="entry name" value="SKP1-like"/>
</dbReference>
<keyword evidence="6 9" id="KW-0406">Ion transport</keyword>
<keyword evidence="5 12" id="KW-1133">Transmembrane helix</keyword>
<dbReference type="InterPro" id="IPR016072">
    <property type="entry name" value="Skp1_comp_dimer"/>
</dbReference>
<keyword evidence="8 9" id="KW-0407">Ion channel</keyword>
<keyword evidence="10" id="KW-0175">Coiled coil</keyword>
<comment type="subcellular location">
    <subcellularLocation>
        <location evidence="1">Membrane</location>
        <topology evidence="1">Multi-pass membrane protein</topology>
    </subcellularLocation>
</comment>
<dbReference type="InterPro" id="IPR011333">
    <property type="entry name" value="SKP1/BTB/POZ_sf"/>
</dbReference>
<dbReference type="Gene3D" id="3.30.710.10">
    <property type="entry name" value="Potassium Channel Kv1.1, Chain A"/>
    <property type="match status" value="1"/>
</dbReference>
<comment type="similarity">
    <text evidence="9">Belongs to the two pore domain potassium channel (TC 1.A.1.8) family.</text>
</comment>
<dbReference type="Pfam" id="PF01466">
    <property type="entry name" value="Skp1"/>
    <property type="match status" value="1"/>
</dbReference>
<evidence type="ECO:0000259" key="13">
    <source>
        <dbReference type="Pfam" id="PF01466"/>
    </source>
</evidence>
<dbReference type="GO" id="GO:0030322">
    <property type="term" value="P:stabilization of membrane potential"/>
    <property type="evidence" value="ECO:0007669"/>
    <property type="project" value="TreeGrafter"/>
</dbReference>
<evidence type="ECO:0000256" key="11">
    <source>
        <dbReference type="SAM" id="MobiDB-lite"/>
    </source>
</evidence>
<accession>A0A1I7W5N8</accession>
<keyword evidence="7 12" id="KW-0472">Membrane</keyword>
<feature type="compositionally biased region" description="Basic and acidic residues" evidence="11">
    <location>
        <begin position="946"/>
        <end position="957"/>
    </location>
</feature>
<dbReference type="SMART" id="SM00512">
    <property type="entry name" value="Skp1"/>
    <property type="match status" value="1"/>
</dbReference>
<dbReference type="SUPFAM" id="SSF81382">
    <property type="entry name" value="Skp1 dimerisation domain-like"/>
    <property type="match status" value="1"/>
</dbReference>
<feature type="domain" description="Potassium channel" evidence="14">
    <location>
        <begin position="377"/>
        <end position="451"/>
    </location>
</feature>
<evidence type="ECO:0000313" key="15">
    <source>
        <dbReference type="Proteomes" id="UP000095285"/>
    </source>
</evidence>
<evidence type="ECO:0000256" key="3">
    <source>
        <dbReference type="ARBA" id="ARBA00022448"/>
    </source>
</evidence>
<dbReference type="Gene3D" id="1.10.287.70">
    <property type="match status" value="1"/>
</dbReference>
<feature type="domain" description="Potassium channel" evidence="14">
    <location>
        <begin position="235"/>
        <end position="291"/>
    </location>
</feature>
<dbReference type="GO" id="GO:0006511">
    <property type="term" value="P:ubiquitin-dependent protein catabolic process"/>
    <property type="evidence" value="ECO:0007669"/>
    <property type="project" value="InterPro"/>
</dbReference>
<dbReference type="Proteomes" id="UP000095285">
    <property type="component" value="Unassembled WGS sequence"/>
</dbReference>
<keyword evidence="15" id="KW-1185">Reference proteome</keyword>
<dbReference type="GO" id="GO:0022841">
    <property type="term" value="F:potassium ion leak channel activity"/>
    <property type="evidence" value="ECO:0007669"/>
    <property type="project" value="TreeGrafter"/>
</dbReference>
<evidence type="ECO:0000256" key="7">
    <source>
        <dbReference type="ARBA" id="ARBA00023136"/>
    </source>
</evidence>
<evidence type="ECO:0000256" key="4">
    <source>
        <dbReference type="ARBA" id="ARBA00022692"/>
    </source>
</evidence>
<name>A0A1I7W5N8_LOALO</name>
<feature type="transmembrane region" description="Helical" evidence="12">
    <location>
        <begin position="369"/>
        <end position="391"/>
    </location>
</feature>
<organism evidence="15 16">
    <name type="scientific">Loa loa</name>
    <name type="common">Eye worm</name>
    <name type="synonym">Filaria loa</name>
    <dbReference type="NCBI Taxonomy" id="7209"/>
    <lineage>
        <taxon>Eukaryota</taxon>
        <taxon>Metazoa</taxon>
        <taxon>Ecdysozoa</taxon>
        <taxon>Nematoda</taxon>
        <taxon>Chromadorea</taxon>
        <taxon>Rhabditida</taxon>
        <taxon>Spirurina</taxon>
        <taxon>Spiruromorpha</taxon>
        <taxon>Filarioidea</taxon>
        <taxon>Onchocercidae</taxon>
        <taxon>Loa</taxon>
    </lineage>
</organism>
<evidence type="ECO:0000256" key="12">
    <source>
        <dbReference type="SAM" id="Phobius"/>
    </source>
</evidence>
<evidence type="ECO:0000256" key="6">
    <source>
        <dbReference type="ARBA" id="ARBA00023065"/>
    </source>
</evidence>
<evidence type="ECO:0000259" key="14">
    <source>
        <dbReference type="Pfam" id="PF07885"/>
    </source>
</evidence>
<feature type="transmembrane region" description="Helical" evidence="12">
    <location>
        <begin position="424"/>
        <end position="446"/>
    </location>
</feature>
<keyword evidence="4 9" id="KW-0812">Transmembrane</keyword>